<dbReference type="GeneID" id="43590839"/>
<feature type="region of interest" description="Disordered" evidence="1">
    <location>
        <begin position="37"/>
        <end position="57"/>
    </location>
</feature>
<reference evidence="2" key="1">
    <citation type="submission" date="2017-08" db="EMBL/GenBank/DDBJ databases">
        <authorList>
            <person name="Cuomo C."/>
            <person name="Billmyre B."/>
            <person name="Heitman J."/>
        </authorList>
    </citation>
    <scope>NUCLEOTIDE SEQUENCE</scope>
    <source>
        <strain evidence="2">CBS 12478</strain>
    </source>
</reference>
<accession>A0A5M6BTR7</accession>
<dbReference type="RefSeq" id="XP_031859041.1">
    <property type="nucleotide sequence ID" value="XM_032006678.1"/>
</dbReference>
<dbReference type="OrthoDB" id="2569417at2759"/>
<organism evidence="2 3">
    <name type="scientific">Kwoniella shandongensis</name>
    <dbReference type="NCBI Taxonomy" id="1734106"/>
    <lineage>
        <taxon>Eukaryota</taxon>
        <taxon>Fungi</taxon>
        <taxon>Dikarya</taxon>
        <taxon>Basidiomycota</taxon>
        <taxon>Agaricomycotina</taxon>
        <taxon>Tremellomycetes</taxon>
        <taxon>Tremellales</taxon>
        <taxon>Cryptococcaceae</taxon>
        <taxon>Kwoniella</taxon>
    </lineage>
</organism>
<name>A0A5M6BTR7_9TREE</name>
<protein>
    <submittedName>
        <fullName evidence="2">Uncharacterized protein</fullName>
    </submittedName>
</protein>
<sequence length="394" mass="44073">MSEEVASSILTLTILGKKYNFRIVLDSNSHLSVQSCCADDNENDHENKTKNNSGMTKDIESITLSELTLRRPRVIHPEFSSHGDDDILLVSSNNVGFFFPLKVLITHVHFFSDFETIPQPTDGKGQTDSIDSGGVGGGARTVNRVLSLARRERRDFPSTSAGLRIVLYALWTTLHNSSIPLRIAPKLKPTETELLDGLPSALEIDDAYGIPTLVGLLVKIYADNPFLAYTIAAVASNESLAIQQSTETLALDINRQMSDSITTTLRSYAPQYLNRLQTLHRQKRDNKGNFDKLQSEFQYTWTMSDKLEDFGKNCYKHDGCVAQNRFRDFANMRRTAGKRAFARLRLADVSSYDAHDAIRSGVAEVVDCYRCSVRLANTFISAWNNYARTLVTSI</sequence>
<dbReference type="EMBL" id="CP144058">
    <property type="protein sequence ID" value="WWD20089.1"/>
    <property type="molecule type" value="Genomic_DNA"/>
</dbReference>
<evidence type="ECO:0000313" key="3">
    <source>
        <dbReference type="Proteomes" id="UP000322225"/>
    </source>
</evidence>
<reference evidence="2" key="2">
    <citation type="submission" date="2024-01" db="EMBL/GenBank/DDBJ databases">
        <title>Comparative genomics of Cryptococcus and Kwoniella reveals pathogenesis evolution and contrasting modes of karyotype evolution via chromosome fusion or intercentromeric recombination.</title>
        <authorList>
            <person name="Coelho M.A."/>
            <person name="David-Palma M."/>
            <person name="Shea T."/>
            <person name="Bowers K."/>
            <person name="McGinley-Smith S."/>
            <person name="Mohammad A.W."/>
            <person name="Gnirke A."/>
            <person name="Yurkov A.M."/>
            <person name="Nowrousian M."/>
            <person name="Sun S."/>
            <person name="Cuomo C.A."/>
            <person name="Heitman J."/>
        </authorList>
    </citation>
    <scope>NUCLEOTIDE SEQUENCE</scope>
    <source>
        <strain evidence="2">CBS 12478</strain>
    </source>
</reference>
<proteinExistence type="predicted"/>
<dbReference type="Proteomes" id="UP000322225">
    <property type="component" value="Chromosome 8"/>
</dbReference>
<keyword evidence="3" id="KW-1185">Reference proteome</keyword>
<dbReference type="KEGG" id="ksn:43590839"/>
<dbReference type="AlphaFoldDB" id="A0A5M6BTR7"/>
<evidence type="ECO:0000256" key="1">
    <source>
        <dbReference type="SAM" id="MobiDB-lite"/>
    </source>
</evidence>
<gene>
    <name evidence="2" type="ORF">CI109_104563</name>
</gene>
<evidence type="ECO:0000313" key="2">
    <source>
        <dbReference type="EMBL" id="WWD20089.1"/>
    </source>
</evidence>